<feature type="signal peptide" evidence="5">
    <location>
        <begin position="1"/>
        <end position="21"/>
    </location>
</feature>
<dbReference type="RefSeq" id="WP_343851056.1">
    <property type="nucleotide sequence ID" value="NZ_BAAAFI010000009.1"/>
</dbReference>
<dbReference type="Gene3D" id="3.40.50.2300">
    <property type="match status" value="2"/>
</dbReference>
<comment type="caution">
    <text evidence="7">The sequence shown here is derived from an EMBL/GenBank/DDBJ whole genome shotgun (WGS) entry which is preliminary data.</text>
</comment>
<gene>
    <name evidence="7" type="ORF">GCM10009119_20120</name>
</gene>
<dbReference type="InterPro" id="IPR001828">
    <property type="entry name" value="ANF_lig-bd_rcpt"/>
</dbReference>
<dbReference type="SUPFAM" id="SSF53822">
    <property type="entry name" value="Periplasmic binding protein-like I"/>
    <property type="match status" value="1"/>
</dbReference>
<sequence>MRNLLFFISLLFISQFSSAQALPDNYVKAKNSLDAKDYWTAINGFKPLTDADKYGNLANYAAFHLAEAALGANQPAEAIAALQPIYGKNWNKADEAKYLLALAYFQNSQNSEALRTIKSIKNESIQSQAYKATYEYMSKATASYLVAYLDEFKANEGYTAALAYVLQKQSIMSSSEIAALKQVKASNSGNPSNNKIKDDVLDLVVVLPFTRAGSSVADINPADFMFELYQGIEFGVEQLKAEGRKVNLVTFDSKRDMTHLANLLNDPSVRNADVIIGPIYPEEIELVSAFAEKEEIPFIHPLSNLAERFEQSEFSYLFRPSVISLSAGIISTLKSQKWGRRVAIGYSGSSRDEKLGLLLEDELRKAGFQVSKIQKIDPRNASSFLQGLGVSAGETASIDQIILLADDPAIGQSVFSLMESITASVPVLVMDSWLGFNFANYEMMEVPNFYFISNNTPQFDTEAMNSFREQYYQRYLIYPMVNTILGSELVYWLGSNANPVYEFDLRRGFNQRAFQPGRLTWGFNFKDANNNSYTPVFKFEAGELIPLQ</sequence>
<evidence type="ECO:0000313" key="8">
    <source>
        <dbReference type="Proteomes" id="UP001500469"/>
    </source>
</evidence>
<evidence type="ECO:0000256" key="1">
    <source>
        <dbReference type="ARBA" id="ARBA00004370"/>
    </source>
</evidence>
<evidence type="ECO:0000313" key="7">
    <source>
        <dbReference type="EMBL" id="GAA0879044.1"/>
    </source>
</evidence>
<accession>A0ABN1N007</accession>
<evidence type="ECO:0000256" key="2">
    <source>
        <dbReference type="ARBA" id="ARBA00022692"/>
    </source>
</evidence>
<dbReference type="InterPro" id="IPR028082">
    <property type="entry name" value="Peripla_BP_I"/>
</dbReference>
<protein>
    <recommendedName>
        <fullName evidence="6">Receptor ligand binding region domain-containing protein</fullName>
    </recommendedName>
</protein>
<evidence type="ECO:0000256" key="5">
    <source>
        <dbReference type="SAM" id="SignalP"/>
    </source>
</evidence>
<organism evidence="7 8">
    <name type="scientific">Algoriphagus jejuensis</name>
    <dbReference type="NCBI Taxonomy" id="419934"/>
    <lineage>
        <taxon>Bacteria</taxon>
        <taxon>Pseudomonadati</taxon>
        <taxon>Bacteroidota</taxon>
        <taxon>Cytophagia</taxon>
        <taxon>Cytophagales</taxon>
        <taxon>Cyclobacteriaceae</taxon>
        <taxon>Algoriphagus</taxon>
    </lineage>
</organism>
<evidence type="ECO:0000259" key="6">
    <source>
        <dbReference type="Pfam" id="PF01094"/>
    </source>
</evidence>
<dbReference type="Proteomes" id="UP001500469">
    <property type="component" value="Unassembled WGS sequence"/>
</dbReference>
<dbReference type="InterPro" id="IPR011990">
    <property type="entry name" value="TPR-like_helical_dom_sf"/>
</dbReference>
<feature type="domain" description="Receptor ligand binding region" evidence="6">
    <location>
        <begin position="244"/>
        <end position="389"/>
    </location>
</feature>
<comment type="subcellular location">
    <subcellularLocation>
        <location evidence="1">Membrane</location>
    </subcellularLocation>
</comment>
<dbReference type="EMBL" id="BAAAFI010000009">
    <property type="protein sequence ID" value="GAA0879044.1"/>
    <property type="molecule type" value="Genomic_DNA"/>
</dbReference>
<keyword evidence="4" id="KW-0472">Membrane</keyword>
<dbReference type="Gene3D" id="1.25.40.10">
    <property type="entry name" value="Tetratricopeptide repeat domain"/>
    <property type="match status" value="1"/>
</dbReference>
<feature type="chain" id="PRO_5046492820" description="Receptor ligand binding region domain-containing protein" evidence="5">
    <location>
        <begin position="22"/>
        <end position="548"/>
    </location>
</feature>
<keyword evidence="5" id="KW-0732">Signal</keyword>
<keyword evidence="3" id="KW-1133">Transmembrane helix</keyword>
<reference evidence="7 8" key="1">
    <citation type="journal article" date="2019" name="Int. J. Syst. Evol. Microbiol.">
        <title>The Global Catalogue of Microorganisms (GCM) 10K type strain sequencing project: providing services to taxonomists for standard genome sequencing and annotation.</title>
        <authorList>
            <consortium name="The Broad Institute Genomics Platform"/>
            <consortium name="The Broad Institute Genome Sequencing Center for Infectious Disease"/>
            <person name="Wu L."/>
            <person name="Ma J."/>
        </authorList>
    </citation>
    <scope>NUCLEOTIDE SEQUENCE [LARGE SCALE GENOMIC DNA]</scope>
    <source>
        <strain evidence="7 8">JCM 16112</strain>
    </source>
</reference>
<keyword evidence="8" id="KW-1185">Reference proteome</keyword>
<evidence type="ECO:0000256" key="4">
    <source>
        <dbReference type="ARBA" id="ARBA00023136"/>
    </source>
</evidence>
<keyword evidence="2" id="KW-0812">Transmembrane</keyword>
<evidence type="ECO:0000256" key="3">
    <source>
        <dbReference type="ARBA" id="ARBA00022989"/>
    </source>
</evidence>
<proteinExistence type="predicted"/>
<name>A0ABN1N007_9BACT</name>
<dbReference type="Pfam" id="PF01094">
    <property type="entry name" value="ANF_receptor"/>
    <property type="match status" value="1"/>
</dbReference>